<dbReference type="OrthoDB" id="425114at2759"/>
<evidence type="ECO:0000256" key="1">
    <source>
        <dbReference type="ARBA" id="ARBA00001933"/>
    </source>
</evidence>
<dbReference type="SUPFAM" id="SSF53383">
    <property type="entry name" value="PLP-dependent transferases"/>
    <property type="match status" value="1"/>
</dbReference>
<dbReference type="InterPro" id="IPR015422">
    <property type="entry name" value="PyrdxlP-dep_Trfase_small"/>
</dbReference>
<dbReference type="PaxDb" id="6945-B7PUI7"/>
<dbReference type="GO" id="GO:0030170">
    <property type="term" value="F:pyridoxal phosphate binding"/>
    <property type="evidence" value="ECO:0007669"/>
    <property type="project" value="InterPro"/>
</dbReference>
<dbReference type="InParanoid" id="B7PUI7"/>
<dbReference type="VEuPathDB" id="VectorBase:ISCW007128"/>
<evidence type="ECO:0000256" key="2">
    <source>
        <dbReference type="ARBA" id="ARBA00008954"/>
    </source>
</evidence>
<sequence length="96" mass="10773">MAENAERLGHILRAELNKLPKDRVRLVRGKGLLNAIVVASDLDAWELCLQLKEKGLLAKPTHGDKIRLAPPLVITEEELRQCINIIGDAITQYKRP</sequence>
<keyword evidence="6" id="KW-1185">Reference proteome</keyword>
<name>B7PUI7_IXOSC</name>
<comment type="pathway">
    <text evidence="3">Amino-acid biosynthesis; L-proline biosynthesis; L-glutamate 5-semialdehyde from L-ornithine: step 1/1.</text>
</comment>
<reference evidence="5" key="2">
    <citation type="submission" date="2020-05" db="UniProtKB">
        <authorList>
            <consortium name="EnsemblMetazoa"/>
        </authorList>
    </citation>
    <scope>IDENTIFICATION</scope>
    <source>
        <strain evidence="5">wikel</strain>
    </source>
</reference>
<dbReference type="VEuPathDB" id="VectorBase:ISCP_027488"/>
<dbReference type="VEuPathDB" id="VectorBase:ISCI007128"/>
<evidence type="ECO:0000313" key="5">
    <source>
        <dbReference type="EnsemblMetazoa" id="ISCW007128-PA"/>
    </source>
</evidence>
<proteinExistence type="inferred from homology"/>
<evidence type="ECO:0000256" key="3">
    <source>
        <dbReference type="RuleBase" id="RU365036"/>
    </source>
</evidence>
<dbReference type="HOGENOM" id="CLU_016922_8_3_1"/>
<reference evidence="4 6" key="1">
    <citation type="submission" date="2008-03" db="EMBL/GenBank/DDBJ databases">
        <title>Annotation of Ixodes scapularis.</title>
        <authorList>
            <consortium name="Ixodes scapularis Genome Project Consortium"/>
            <person name="Caler E."/>
            <person name="Hannick L.I."/>
            <person name="Bidwell S."/>
            <person name="Joardar V."/>
            <person name="Thiagarajan M."/>
            <person name="Amedeo P."/>
            <person name="Galinsky K.J."/>
            <person name="Schobel S."/>
            <person name="Inman J."/>
            <person name="Hostetler J."/>
            <person name="Miller J."/>
            <person name="Hammond M."/>
            <person name="Megy K."/>
            <person name="Lawson D."/>
            <person name="Kodira C."/>
            <person name="Sutton G."/>
            <person name="Meyer J."/>
            <person name="Hill C.A."/>
            <person name="Birren B."/>
            <person name="Nene V."/>
            <person name="Collins F."/>
            <person name="Alarcon-Chaidez F."/>
            <person name="Wikel S."/>
            <person name="Strausberg R."/>
        </authorList>
    </citation>
    <scope>NUCLEOTIDE SEQUENCE [LARGE SCALE GENOMIC DNA]</scope>
    <source>
        <strain evidence="6">Wikel</strain>
        <strain evidence="4">Wikel colony</strain>
    </source>
</reference>
<dbReference type="PANTHER" id="PTHR11986:SF18">
    <property type="entry name" value="ORNITHINE AMINOTRANSFERASE, MITOCHONDRIAL"/>
    <property type="match status" value="1"/>
</dbReference>
<dbReference type="STRING" id="6945.B7PUI7"/>
<dbReference type="EnsemblMetazoa" id="ISCW007128-RA">
    <property type="protein sequence ID" value="ISCW007128-PA"/>
    <property type="gene ID" value="ISCW007128"/>
</dbReference>
<gene>
    <name evidence="4" type="ORF">IscW_ISCW007128</name>
</gene>
<comment type="cofactor">
    <cofactor evidence="1 3">
        <name>pyridoxal 5'-phosphate</name>
        <dbReference type="ChEBI" id="CHEBI:597326"/>
    </cofactor>
</comment>
<dbReference type="EMBL" id="DS792683">
    <property type="protein sequence ID" value="EEC10259.1"/>
    <property type="molecule type" value="Genomic_DNA"/>
</dbReference>
<evidence type="ECO:0000313" key="6">
    <source>
        <dbReference type="Proteomes" id="UP000001555"/>
    </source>
</evidence>
<dbReference type="Proteomes" id="UP000001555">
    <property type="component" value="Unassembled WGS sequence"/>
</dbReference>
<evidence type="ECO:0000313" key="4">
    <source>
        <dbReference type="EMBL" id="EEC10259.1"/>
    </source>
</evidence>
<dbReference type="Gene3D" id="3.90.1150.10">
    <property type="entry name" value="Aspartate Aminotransferase, domain 1"/>
    <property type="match status" value="1"/>
</dbReference>
<keyword evidence="3" id="KW-0663">Pyridoxal phosphate</keyword>
<dbReference type="InterPro" id="IPR015424">
    <property type="entry name" value="PyrdxlP-dep_Trfase"/>
</dbReference>
<dbReference type="EC" id="2.6.1.13" evidence="3"/>
<organism>
    <name type="scientific">Ixodes scapularis</name>
    <name type="common">Black-legged tick</name>
    <name type="synonym">Deer tick</name>
    <dbReference type="NCBI Taxonomy" id="6945"/>
    <lineage>
        <taxon>Eukaryota</taxon>
        <taxon>Metazoa</taxon>
        <taxon>Ecdysozoa</taxon>
        <taxon>Arthropoda</taxon>
        <taxon>Chelicerata</taxon>
        <taxon>Arachnida</taxon>
        <taxon>Acari</taxon>
        <taxon>Parasitiformes</taxon>
        <taxon>Ixodida</taxon>
        <taxon>Ixodoidea</taxon>
        <taxon>Ixodidae</taxon>
        <taxon>Ixodinae</taxon>
        <taxon>Ixodes</taxon>
    </lineage>
</organism>
<dbReference type="EMBL" id="ABJB010010855">
    <property type="status" value="NOT_ANNOTATED_CDS"/>
    <property type="molecule type" value="Genomic_DNA"/>
</dbReference>
<accession>B7PUI7</accession>
<protein>
    <recommendedName>
        <fullName evidence="3">Ornithine aminotransferase</fullName>
        <ecNumber evidence="3">2.6.1.13</ecNumber>
    </recommendedName>
</protein>
<keyword evidence="3 4" id="KW-0032">Aminotransferase</keyword>
<dbReference type="GO" id="GO:0004587">
    <property type="term" value="F:ornithine aminotransferase activity"/>
    <property type="evidence" value="ECO:0007669"/>
    <property type="project" value="UniProtKB-EC"/>
</dbReference>
<dbReference type="Pfam" id="PF00202">
    <property type="entry name" value="Aminotran_3"/>
    <property type="match status" value="1"/>
</dbReference>
<dbReference type="InterPro" id="IPR050103">
    <property type="entry name" value="Class-III_PLP-dep_AT"/>
</dbReference>
<keyword evidence="3 4" id="KW-0808">Transferase</keyword>
<dbReference type="PANTHER" id="PTHR11986">
    <property type="entry name" value="AMINOTRANSFERASE CLASS III"/>
    <property type="match status" value="1"/>
</dbReference>
<dbReference type="AlphaFoldDB" id="B7PUI7"/>
<comment type="similarity">
    <text evidence="2 3">Belongs to the class-III pyridoxal-phosphate-dependent aminotransferase family.</text>
</comment>
<dbReference type="FunFam" id="3.90.1150.10:FF:000152">
    <property type="entry name" value="Ornithine aminotransferase"/>
    <property type="match status" value="1"/>
</dbReference>
<comment type="catalytic activity">
    <reaction evidence="3">
        <text>a 2-oxocarboxylate + L-ornithine = L-glutamate 5-semialdehyde + an L-alpha-amino acid</text>
        <dbReference type="Rhea" id="RHEA:13877"/>
        <dbReference type="ChEBI" id="CHEBI:35179"/>
        <dbReference type="ChEBI" id="CHEBI:46911"/>
        <dbReference type="ChEBI" id="CHEBI:58066"/>
        <dbReference type="ChEBI" id="CHEBI:59869"/>
        <dbReference type="EC" id="2.6.1.13"/>
    </reaction>
</comment>
<dbReference type="InterPro" id="IPR005814">
    <property type="entry name" value="Aminotrans_3"/>
</dbReference>